<feature type="transmembrane region" description="Helical" evidence="10">
    <location>
        <begin position="96"/>
        <end position="123"/>
    </location>
</feature>
<dbReference type="Pfam" id="PF02949">
    <property type="entry name" value="7tm_6"/>
    <property type="match status" value="1"/>
</dbReference>
<protein>
    <submittedName>
        <fullName evidence="12">Uncharacterized protein LOC105425251</fullName>
    </submittedName>
</protein>
<keyword evidence="4 10" id="KW-0812">Transmembrane</keyword>
<dbReference type="GO" id="GO:0005549">
    <property type="term" value="F:odorant binding"/>
    <property type="evidence" value="ECO:0007669"/>
    <property type="project" value="InterPro"/>
</dbReference>
<dbReference type="PANTHER" id="PTHR21137:SF35">
    <property type="entry name" value="ODORANT RECEPTOR 19A-RELATED"/>
    <property type="match status" value="1"/>
</dbReference>
<dbReference type="GO" id="GO:0007165">
    <property type="term" value="P:signal transduction"/>
    <property type="evidence" value="ECO:0007669"/>
    <property type="project" value="UniProtKB-KW"/>
</dbReference>
<proteinExistence type="predicted"/>
<keyword evidence="3" id="KW-0716">Sensory transduction</keyword>
<accession>A0A6I9W057</accession>
<comment type="subcellular location">
    <subcellularLocation>
        <location evidence="1">Cell membrane</location>
        <topology evidence="1">Multi-pass membrane protein</topology>
    </subcellularLocation>
</comment>
<evidence type="ECO:0000256" key="10">
    <source>
        <dbReference type="SAM" id="Phobius"/>
    </source>
</evidence>
<dbReference type="AlphaFoldDB" id="A0A6I9W057"/>
<evidence type="ECO:0000313" key="12">
    <source>
        <dbReference type="RefSeq" id="XP_011634244.1"/>
    </source>
</evidence>
<evidence type="ECO:0000256" key="3">
    <source>
        <dbReference type="ARBA" id="ARBA00022606"/>
    </source>
</evidence>
<dbReference type="OrthoDB" id="7550533at2759"/>
<dbReference type="InterPro" id="IPR004117">
    <property type="entry name" value="7tm6_olfct_rcpt"/>
</dbReference>
<organism evidence="11 12">
    <name type="scientific">Pogonomyrmex barbatus</name>
    <name type="common">red harvester ant</name>
    <dbReference type="NCBI Taxonomy" id="144034"/>
    <lineage>
        <taxon>Eukaryota</taxon>
        <taxon>Metazoa</taxon>
        <taxon>Ecdysozoa</taxon>
        <taxon>Arthropoda</taxon>
        <taxon>Hexapoda</taxon>
        <taxon>Insecta</taxon>
        <taxon>Pterygota</taxon>
        <taxon>Neoptera</taxon>
        <taxon>Endopterygota</taxon>
        <taxon>Hymenoptera</taxon>
        <taxon>Apocrita</taxon>
        <taxon>Aculeata</taxon>
        <taxon>Formicoidea</taxon>
        <taxon>Formicidae</taxon>
        <taxon>Myrmicinae</taxon>
        <taxon>Pogonomyrmex</taxon>
    </lineage>
</organism>
<keyword evidence="6 10" id="KW-1133">Transmembrane helix</keyword>
<evidence type="ECO:0000256" key="8">
    <source>
        <dbReference type="ARBA" id="ARBA00023170"/>
    </source>
</evidence>
<dbReference type="KEGG" id="pbar:105425251"/>
<evidence type="ECO:0000256" key="9">
    <source>
        <dbReference type="ARBA" id="ARBA00023224"/>
    </source>
</evidence>
<dbReference type="PANTHER" id="PTHR21137">
    <property type="entry name" value="ODORANT RECEPTOR"/>
    <property type="match status" value="1"/>
</dbReference>
<keyword evidence="9" id="KW-0807">Transducer</keyword>
<sequence length="230" mass="26357">MTEYFIDQEKYLYLILLHVCMALCIGTVAMLAIGTLLITYLQHTCGMFRIASYRIKQAIKIDILQNVNQKSKILITRDIICAINIHRQAINLSKHLLSIFEIMFFCLIVVGVTCLSLNLFQLFQIASSVNNIGELFPPLLYSSVSILYMFLANYMGQDIINHNDDVYVTAYNAQWYKAPLNIQKMILFLLQRRAKEHTLDVGGLFHASIECFATLVKTSVSYFTVIYSTR</sequence>
<dbReference type="Proteomes" id="UP000504615">
    <property type="component" value="Unplaced"/>
</dbReference>
<evidence type="ECO:0000256" key="6">
    <source>
        <dbReference type="ARBA" id="ARBA00022989"/>
    </source>
</evidence>
<evidence type="ECO:0000256" key="2">
    <source>
        <dbReference type="ARBA" id="ARBA00022475"/>
    </source>
</evidence>
<reference evidence="12" key="1">
    <citation type="submission" date="2025-08" db="UniProtKB">
        <authorList>
            <consortium name="RefSeq"/>
        </authorList>
    </citation>
    <scope>IDENTIFICATION</scope>
</reference>
<dbReference type="GO" id="GO:0005886">
    <property type="term" value="C:plasma membrane"/>
    <property type="evidence" value="ECO:0007669"/>
    <property type="project" value="UniProtKB-SubCell"/>
</dbReference>
<evidence type="ECO:0000256" key="7">
    <source>
        <dbReference type="ARBA" id="ARBA00023136"/>
    </source>
</evidence>
<keyword evidence="7 10" id="KW-0472">Membrane</keyword>
<feature type="transmembrane region" description="Helical" evidence="10">
    <location>
        <begin position="12"/>
        <end position="41"/>
    </location>
</feature>
<keyword evidence="11" id="KW-1185">Reference proteome</keyword>
<feature type="transmembrane region" description="Helical" evidence="10">
    <location>
        <begin position="135"/>
        <end position="154"/>
    </location>
</feature>
<evidence type="ECO:0000256" key="4">
    <source>
        <dbReference type="ARBA" id="ARBA00022692"/>
    </source>
</evidence>
<gene>
    <name evidence="12" type="primary">LOC105425251</name>
</gene>
<evidence type="ECO:0000313" key="11">
    <source>
        <dbReference type="Proteomes" id="UP000504615"/>
    </source>
</evidence>
<dbReference type="RefSeq" id="XP_011634244.1">
    <property type="nucleotide sequence ID" value="XM_011635942.1"/>
</dbReference>
<evidence type="ECO:0000256" key="1">
    <source>
        <dbReference type="ARBA" id="ARBA00004651"/>
    </source>
</evidence>
<dbReference type="GeneID" id="105425251"/>
<keyword evidence="2" id="KW-1003">Cell membrane</keyword>
<evidence type="ECO:0000256" key="5">
    <source>
        <dbReference type="ARBA" id="ARBA00022725"/>
    </source>
</evidence>
<keyword evidence="8" id="KW-0675">Receptor</keyword>
<keyword evidence="5" id="KW-0552">Olfaction</keyword>
<dbReference type="GO" id="GO:0004984">
    <property type="term" value="F:olfactory receptor activity"/>
    <property type="evidence" value="ECO:0007669"/>
    <property type="project" value="InterPro"/>
</dbReference>
<name>A0A6I9W057_9HYME</name>